<evidence type="ECO:0000259" key="2">
    <source>
        <dbReference type="Pfam" id="PF14501"/>
    </source>
</evidence>
<organism evidence="3 4">
    <name type="scientific">Ruminococcus bromii</name>
    <dbReference type="NCBI Taxonomy" id="40518"/>
    <lineage>
        <taxon>Bacteria</taxon>
        <taxon>Bacillati</taxon>
        <taxon>Bacillota</taxon>
        <taxon>Clostridia</taxon>
        <taxon>Eubacteriales</taxon>
        <taxon>Oscillospiraceae</taxon>
        <taxon>Ruminococcus</taxon>
    </lineage>
</organism>
<dbReference type="InterPro" id="IPR036890">
    <property type="entry name" value="HATPase_C_sf"/>
</dbReference>
<keyword evidence="1" id="KW-1133">Transmembrane helix</keyword>
<dbReference type="PANTHER" id="PTHR40448:SF1">
    <property type="entry name" value="TWO-COMPONENT SENSOR HISTIDINE KINASE"/>
    <property type="match status" value="1"/>
</dbReference>
<dbReference type="RefSeq" id="WP_169923290.1">
    <property type="nucleotide sequence ID" value="NZ_CABMMZ010000069.1"/>
</dbReference>
<keyword evidence="3" id="KW-0808">Transferase</keyword>
<dbReference type="InterPro" id="IPR032834">
    <property type="entry name" value="NatK-like_C"/>
</dbReference>
<dbReference type="GO" id="GO:0016301">
    <property type="term" value="F:kinase activity"/>
    <property type="evidence" value="ECO:0007669"/>
    <property type="project" value="UniProtKB-KW"/>
</dbReference>
<accession>A0A2N0UKX1</accession>
<dbReference type="Proteomes" id="UP000233425">
    <property type="component" value="Unassembled WGS sequence"/>
</dbReference>
<dbReference type="CDD" id="cd16935">
    <property type="entry name" value="HATPase_AgrC-ComD-like"/>
    <property type="match status" value="1"/>
</dbReference>
<sequence>MWQFDIIIVSQLMCSSAIAISVYNNNNFELTSANIILWIFVIATIICMVICDIALYKVLLVNSENHDLKEALELSNLKNELELEYYNKMKVSIAETRKMNHDISNMITVVKAMVNDNNDNNSERANAIIQDLTETLENNKIRKFCDNELVNIIMINKYDTIKANHIEFSSNLNVPNNINVKNTDLCRLFTNIIDNAIESCVSSNDKGKVFIILSSQIKDNNFVVKCINYCDHNITDNIDNLQSTKPNHKGLGIEILKNITESYSGDFTVSCEDNTFTTIALLKI</sequence>
<protein>
    <submittedName>
        <fullName evidence="3">Sensory histidine kinase DcuS</fullName>
    </submittedName>
</protein>
<keyword evidence="1" id="KW-0472">Membrane</keyword>
<feature type="domain" description="Sensor histidine kinase NatK-like C-terminal" evidence="2">
    <location>
        <begin position="182"/>
        <end position="278"/>
    </location>
</feature>
<gene>
    <name evidence="3" type="ORF">RBATCC27255_01400</name>
</gene>
<comment type="caution">
    <text evidence="3">The sequence shown here is derived from an EMBL/GenBank/DDBJ whole genome shotgun (WGS) entry which is preliminary data.</text>
</comment>
<evidence type="ECO:0000256" key="1">
    <source>
        <dbReference type="SAM" id="Phobius"/>
    </source>
</evidence>
<dbReference type="EMBL" id="NNSR01000069">
    <property type="protein sequence ID" value="PKD27639.1"/>
    <property type="molecule type" value="Genomic_DNA"/>
</dbReference>
<name>A0A2N0UKX1_9FIRM</name>
<dbReference type="AlphaFoldDB" id="A0A2N0UKX1"/>
<dbReference type="SUPFAM" id="SSF55874">
    <property type="entry name" value="ATPase domain of HSP90 chaperone/DNA topoisomerase II/histidine kinase"/>
    <property type="match status" value="1"/>
</dbReference>
<proteinExistence type="predicted"/>
<dbReference type="PANTHER" id="PTHR40448">
    <property type="entry name" value="TWO-COMPONENT SENSOR HISTIDINE KINASE"/>
    <property type="match status" value="1"/>
</dbReference>
<reference evidence="3" key="1">
    <citation type="journal article" date="2018" name="Environ. Microbiol.">
        <title>Sporulation capability and amylosome conservation among diverse human colonic and rumen isolates of the keystone starch-degrader Ruminococcus bromii.</title>
        <authorList>
            <person name="Mukhopadhya I."/>
            <person name="Morais S."/>
            <person name="Laverde-Gomez J."/>
            <person name="Sheridan P.O."/>
            <person name="Walker A.W."/>
            <person name="Kelly W."/>
            <person name="Klieve A.V."/>
            <person name="Ouwerkerk D."/>
            <person name="Duncan S.H."/>
            <person name="Louis P."/>
            <person name="Koropatkin N."/>
            <person name="Cockburn D."/>
            <person name="Kibler R."/>
            <person name="Cooper P.J."/>
            <person name="Sandoval C."/>
            <person name="Crost E."/>
            <person name="Juge N."/>
            <person name="Bayer E.A."/>
            <person name="Flint H.J."/>
        </authorList>
    </citation>
    <scope>NUCLEOTIDE SEQUENCE [LARGE SCALE GENOMIC DNA]</scope>
    <source>
        <strain evidence="3">ATCC 27255</strain>
    </source>
</reference>
<dbReference type="Gene3D" id="3.30.565.10">
    <property type="entry name" value="Histidine kinase-like ATPase, C-terminal domain"/>
    <property type="match status" value="1"/>
</dbReference>
<evidence type="ECO:0000313" key="4">
    <source>
        <dbReference type="Proteomes" id="UP000233425"/>
    </source>
</evidence>
<keyword evidence="3" id="KW-0418">Kinase</keyword>
<dbReference type="GO" id="GO:0042802">
    <property type="term" value="F:identical protein binding"/>
    <property type="evidence" value="ECO:0007669"/>
    <property type="project" value="TreeGrafter"/>
</dbReference>
<keyword evidence="1" id="KW-0812">Transmembrane</keyword>
<feature type="transmembrane region" description="Helical" evidence="1">
    <location>
        <begin position="35"/>
        <end position="59"/>
    </location>
</feature>
<evidence type="ECO:0000313" key="3">
    <source>
        <dbReference type="EMBL" id="PKD27639.1"/>
    </source>
</evidence>
<keyword evidence="4" id="KW-1185">Reference proteome</keyword>
<dbReference type="Pfam" id="PF14501">
    <property type="entry name" value="HATPase_c_5"/>
    <property type="match status" value="1"/>
</dbReference>